<dbReference type="Proteomes" id="UP001139411">
    <property type="component" value="Unassembled WGS sequence"/>
</dbReference>
<feature type="domain" description="DUF4062" evidence="1">
    <location>
        <begin position="8"/>
        <end position="89"/>
    </location>
</feature>
<evidence type="ECO:0000259" key="1">
    <source>
        <dbReference type="Pfam" id="PF13271"/>
    </source>
</evidence>
<organism evidence="2 3">
    <name type="scientific">Dyadobacter chenhuakuii</name>
    <dbReference type="NCBI Taxonomy" id="2909339"/>
    <lineage>
        <taxon>Bacteria</taxon>
        <taxon>Pseudomonadati</taxon>
        <taxon>Bacteroidota</taxon>
        <taxon>Cytophagia</taxon>
        <taxon>Cytophagales</taxon>
        <taxon>Spirosomataceae</taxon>
        <taxon>Dyadobacter</taxon>
    </lineage>
</organism>
<proteinExistence type="predicted"/>
<sequence length="406" mass="47183">MSSQKKYQIFVSSTFLDLVEERDEVMKAILTHYHIPIGMEMFSADDDEQWTTIKETIDSSDYYVLIVGHRYGSVANEGISYTEKEYQYAIEQNIPAYVFVRDRHIATTPEQRDADPRNAVLLDAFIESATKNRMAGFWTNKEDLALKVMAALNKAFNRKPRLGWVRADQQINTDEVLEQMSALHKEKSDLQVEIEKLKDDTRRPDFKLTFPNNEFLLIIDDSKLPLDLFVQGNDSYNAYLIKYMRGRTLQQLIFGITNNGTIRGTNIYLDFIFPDEVYVRDIKSRQESPSAPNGGDDEDFTEWQIAWSNFEERNRYPLSKGKINDIIVERFLDGIMLTLNIESIQHTRSLTVREYLIAPLEKVEGKEVRVRIACEELPKPQIFTFPLTIRCEGPDYLNEPIPFKEI</sequence>
<gene>
    <name evidence="2" type="ORF">L0661_08545</name>
</gene>
<evidence type="ECO:0000313" key="3">
    <source>
        <dbReference type="Proteomes" id="UP001139411"/>
    </source>
</evidence>
<comment type="caution">
    <text evidence="2">The sequence shown here is derived from an EMBL/GenBank/DDBJ whole genome shotgun (WGS) entry which is preliminary data.</text>
</comment>
<name>A0A9X1TTU9_9BACT</name>
<reference evidence="2" key="1">
    <citation type="submission" date="2022-01" db="EMBL/GenBank/DDBJ databases">
        <title>Novel species in genus Dyadobacter.</title>
        <authorList>
            <person name="Ma C."/>
        </authorList>
    </citation>
    <scope>NUCLEOTIDE SEQUENCE</scope>
    <source>
        <strain evidence="2">CY357</strain>
    </source>
</reference>
<protein>
    <submittedName>
        <fullName evidence="2">DUF4062 domain-containing protein</fullName>
    </submittedName>
</protein>
<evidence type="ECO:0000313" key="2">
    <source>
        <dbReference type="EMBL" id="MCF2498352.1"/>
    </source>
</evidence>
<dbReference type="InterPro" id="IPR025139">
    <property type="entry name" value="DUF4062"/>
</dbReference>
<dbReference type="AlphaFoldDB" id="A0A9X1TTU9"/>
<dbReference type="EMBL" id="JAKFFV010000004">
    <property type="protein sequence ID" value="MCF2498352.1"/>
    <property type="molecule type" value="Genomic_DNA"/>
</dbReference>
<dbReference type="RefSeq" id="WP_235177488.1">
    <property type="nucleotide sequence ID" value="NZ_JAKFFV010000004.1"/>
</dbReference>
<dbReference type="Pfam" id="PF13271">
    <property type="entry name" value="DUF4062"/>
    <property type="match status" value="1"/>
</dbReference>
<accession>A0A9X1TTU9</accession>